<evidence type="ECO:0000313" key="2">
    <source>
        <dbReference type="EMBL" id="PWS28646.1"/>
    </source>
</evidence>
<dbReference type="Proteomes" id="UP000245379">
    <property type="component" value="Unassembled WGS sequence"/>
</dbReference>
<dbReference type="EMBL" id="QGNZ01000001">
    <property type="protein sequence ID" value="PWS28646.1"/>
    <property type="molecule type" value="Genomic_DNA"/>
</dbReference>
<evidence type="ECO:0000256" key="1">
    <source>
        <dbReference type="SAM" id="Phobius"/>
    </source>
</evidence>
<name>A0A317ETS7_9SPHI</name>
<sequence>MIMEQTLNWRKGTFDSNYHVFKDGLLRFSLNFSSWKNSAIATTQNGIYLLKSTGFSNPETTLFNNKNEVLAKISYDLLSFKAKIIFPSGEQFDWSFQNSWLSRWSLNNKNDKQILFNASSGSGIVHSNVDDDLLVFCGLFIREYYARILFLFILMVFFLSFFRSVF</sequence>
<accession>A0A317ETS7</accession>
<protein>
    <submittedName>
        <fullName evidence="2">Uncharacterized protein</fullName>
    </submittedName>
</protein>
<feature type="transmembrane region" description="Helical" evidence="1">
    <location>
        <begin position="144"/>
        <end position="162"/>
    </location>
</feature>
<reference evidence="2 3" key="1">
    <citation type="submission" date="2018-05" db="EMBL/GenBank/DDBJ databases">
        <title>Pedobacter paludis sp. nov., isolated from wetland soil.</title>
        <authorList>
            <person name="Zhang Y."/>
            <person name="Wang G."/>
        </authorList>
    </citation>
    <scope>NUCLEOTIDE SEQUENCE [LARGE SCALE GENOMIC DNA]</scope>
    <source>
        <strain evidence="2 3">KCTC22721</strain>
    </source>
</reference>
<keyword evidence="1" id="KW-1133">Transmembrane helix</keyword>
<keyword evidence="1" id="KW-0812">Transmembrane</keyword>
<keyword evidence="3" id="KW-1185">Reference proteome</keyword>
<evidence type="ECO:0000313" key="3">
    <source>
        <dbReference type="Proteomes" id="UP000245379"/>
    </source>
</evidence>
<comment type="caution">
    <text evidence="2">The sequence shown here is derived from an EMBL/GenBank/DDBJ whole genome shotgun (WGS) entry which is preliminary data.</text>
</comment>
<organism evidence="2 3">
    <name type="scientific">Pedobacter yonginense</name>
    <dbReference type="NCBI Taxonomy" id="651869"/>
    <lineage>
        <taxon>Bacteria</taxon>
        <taxon>Pseudomonadati</taxon>
        <taxon>Bacteroidota</taxon>
        <taxon>Sphingobacteriia</taxon>
        <taxon>Sphingobacteriales</taxon>
        <taxon>Sphingobacteriaceae</taxon>
        <taxon>Pedobacter</taxon>
    </lineage>
</organism>
<dbReference type="AlphaFoldDB" id="A0A317ETS7"/>
<keyword evidence="1" id="KW-0472">Membrane</keyword>
<gene>
    <name evidence="2" type="ORF">DHW03_02015</name>
</gene>
<proteinExistence type="predicted"/>